<dbReference type="PROSITE" id="PS51257">
    <property type="entry name" value="PROKAR_LIPOPROTEIN"/>
    <property type="match status" value="1"/>
</dbReference>
<comment type="caution">
    <text evidence="3">The sequence shown here is derived from an EMBL/GenBank/DDBJ whole genome shotgun (WGS) entry which is preliminary data.</text>
</comment>
<gene>
    <name evidence="3" type="ORF">IC235_07590</name>
</gene>
<protein>
    <submittedName>
        <fullName evidence="3">SUMF1/EgtB/PvdO family nonheme iron enzyme</fullName>
    </submittedName>
</protein>
<feature type="chain" id="PRO_5037276928" evidence="1">
    <location>
        <begin position="20"/>
        <end position="269"/>
    </location>
</feature>
<dbReference type="Proteomes" id="UP000612233">
    <property type="component" value="Unassembled WGS sequence"/>
</dbReference>
<dbReference type="SUPFAM" id="SSF56436">
    <property type="entry name" value="C-type lectin-like"/>
    <property type="match status" value="1"/>
</dbReference>
<dbReference type="Pfam" id="PF03781">
    <property type="entry name" value="FGE-sulfatase"/>
    <property type="match status" value="1"/>
</dbReference>
<dbReference type="InterPro" id="IPR005532">
    <property type="entry name" value="SUMF_dom"/>
</dbReference>
<name>A0A927GIS4_9BACT</name>
<dbReference type="EMBL" id="JACXAD010000006">
    <property type="protein sequence ID" value="MBD2767753.1"/>
    <property type="molecule type" value="Genomic_DNA"/>
</dbReference>
<dbReference type="AlphaFoldDB" id="A0A927GIS4"/>
<feature type="domain" description="Sulfatase-modifying factor enzyme-like" evidence="2">
    <location>
        <begin position="42"/>
        <end position="223"/>
    </location>
</feature>
<dbReference type="InterPro" id="IPR042095">
    <property type="entry name" value="SUMF_sf"/>
</dbReference>
<dbReference type="RefSeq" id="WP_191004570.1">
    <property type="nucleotide sequence ID" value="NZ_JACXAD010000006.1"/>
</dbReference>
<keyword evidence="4" id="KW-1185">Reference proteome</keyword>
<feature type="signal peptide" evidence="1">
    <location>
        <begin position="1"/>
        <end position="19"/>
    </location>
</feature>
<dbReference type="Gene3D" id="3.90.1580.10">
    <property type="entry name" value="paralog of FGE (formylglycine-generating enzyme)"/>
    <property type="match status" value="1"/>
</dbReference>
<accession>A0A927GIS4</accession>
<evidence type="ECO:0000313" key="3">
    <source>
        <dbReference type="EMBL" id="MBD2767753.1"/>
    </source>
</evidence>
<organism evidence="3 4">
    <name type="scientific">Hymenobacter montanus</name>
    <dbReference type="NCBI Taxonomy" id="2771359"/>
    <lineage>
        <taxon>Bacteria</taxon>
        <taxon>Pseudomonadati</taxon>
        <taxon>Bacteroidota</taxon>
        <taxon>Cytophagia</taxon>
        <taxon>Cytophagales</taxon>
        <taxon>Hymenobacteraceae</taxon>
        <taxon>Hymenobacter</taxon>
    </lineage>
</organism>
<reference evidence="3" key="1">
    <citation type="submission" date="2020-09" db="EMBL/GenBank/DDBJ databases">
        <authorList>
            <person name="Kim M.K."/>
        </authorList>
    </citation>
    <scope>NUCLEOTIDE SEQUENCE</scope>
    <source>
        <strain evidence="3">BT664</strain>
    </source>
</reference>
<evidence type="ECO:0000259" key="2">
    <source>
        <dbReference type="Pfam" id="PF03781"/>
    </source>
</evidence>
<sequence>MKRYCLQFLIVWLSLVGLAACASTAPRSAGDLRRSVGAPGVVQIQDSLFMDEAEVANLHWLEYLHFIRRDSSAAFYRSQLPDSTAQPRLRPAGKAARSPADTTVATYLSHPAYRYYPVVGITYGQARNYCRWRTALVRQQLQAATLQRNSTTYYGKQHKLLVAHNVSVEYRLPTPAEWELAASQPAPATLATEPAALADINSLPANRFGIRGLSGNVAELTARPSVIKGGTWFQPNVSPRADLPNPGPRPWLGFRCVCEVQVRPKAAGR</sequence>
<evidence type="ECO:0000256" key="1">
    <source>
        <dbReference type="SAM" id="SignalP"/>
    </source>
</evidence>
<proteinExistence type="predicted"/>
<evidence type="ECO:0000313" key="4">
    <source>
        <dbReference type="Proteomes" id="UP000612233"/>
    </source>
</evidence>
<keyword evidence="1" id="KW-0732">Signal</keyword>
<dbReference type="InterPro" id="IPR016187">
    <property type="entry name" value="CTDL_fold"/>
</dbReference>